<keyword evidence="1" id="KW-0805">Transcription regulation</keyword>
<proteinExistence type="predicted"/>
<dbReference type="SUPFAM" id="SSF46785">
    <property type="entry name" value="Winged helix' DNA-binding domain"/>
    <property type="match status" value="1"/>
</dbReference>
<dbReference type="EMBL" id="BAAAYL010000001">
    <property type="protein sequence ID" value="GAA3372808.1"/>
    <property type="molecule type" value="Genomic_DNA"/>
</dbReference>
<dbReference type="Pfam" id="PF00392">
    <property type="entry name" value="GntR"/>
    <property type="match status" value="1"/>
</dbReference>
<name>A0ABP6SC61_9ACTN</name>
<sequence>MASGSKHDYELIADKLRSQIAAGAYGPRKRLPTQRELAQEHGVSRDTVIRALSVLRAEGLIETHQGSGALVKEGLDLVSEKAPMVLLKPYVAEAFEATEVTLDVFSMTTESLVRTVAEQKDRIVAKEIRPPRSITARLLLPDTRANLAIPVSVEDPSDPRPRARLRRILVGHATTLRDTLHLLRDLDLVPEVSVQVRTVSQSPQMKLYVLNRRLALHGLYTPEKRPVTLDDGEVIEIIDSLGLGATMYPYRASAGSPPDQVGFVGMVQKWFENTWNTPTLSKEADF</sequence>
<dbReference type="CDD" id="cd07377">
    <property type="entry name" value="WHTH_GntR"/>
    <property type="match status" value="1"/>
</dbReference>
<dbReference type="PANTHER" id="PTHR44846">
    <property type="entry name" value="MANNOSYL-D-GLYCERATE TRANSPORT/METABOLISM SYSTEM REPRESSOR MNGR-RELATED"/>
    <property type="match status" value="1"/>
</dbReference>
<dbReference type="SMART" id="SM00345">
    <property type="entry name" value="HTH_GNTR"/>
    <property type="match status" value="1"/>
</dbReference>
<comment type="caution">
    <text evidence="5">The sequence shown here is derived from an EMBL/GenBank/DDBJ whole genome shotgun (WGS) entry which is preliminary data.</text>
</comment>
<dbReference type="PROSITE" id="PS50949">
    <property type="entry name" value="HTH_GNTR"/>
    <property type="match status" value="1"/>
</dbReference>
<evidence type="ECO:0000256" key="3">
    <source>
        <dbReference type="ARBA" id="ARBA00023163"/>
    </source>
</evidence>
<dbReference type="Proteomes" id="UP001499990">
    <property type="component" value="Unassembled WGS sequence"/>
</dbReference>
<dbReference type="InterPro" id="IPR000524">
    <property type="entry name" value="Tscrpt_reg_HTH_GntR"/>
</dbReference>
<dbReference type="Gene3D" id="1.10.10.10">
    <property type="entry name" value="Winged helix-like DNA-binding domain superfamily/Winged helix DNA-binding domain"/>
    <property type="match status" value="1"/>
</dbReference>
<dbReference type="RefSeq" id="WP_345037560.1">
    <property type="nucleotide sequence ID" value="NZ_BAAAYL010000001.1"/>
</dbReference>
<accession>A0ABP6SC61</accession>
<keyword evidence="3" id="KW-0804">Transcription</keyword>
<dbReference type="InterPro" id="IPR050679">
    <property type="entry name" value="Bact_HTH_transcr_reg"/>
</dbReference>
<evidence type="ECO:0000313" key="5">
    <source>
        <dbReference type="EMBL" id="GAA3372808.1"/>
    </source>
</evidence>
<feature type="domain" description="HTH gntR-type" evidence="4">
    <location>
        <begin position="6"/>
        <end position="74"/>
    </location>
</feature>
<evidence type="ECO:0000256" key="1">
    <source>
        <dbReference type="ARBA" id="ARBA00023015"/>
    </source>
</evidence>
<reference evidence="6" key="1">
    <citation type="journal article" date="2019" name="Int. J. Syst. Evol. Microbiol.">
        <title>The Global Catalogue of Microorganisms (GCM) 10K type strain sequencing project: providing services to taxonomists for standard genome sequencing and annotation.</title>
        <authorList>
            <consortium name="The Broad Institute Genomics Platform"/>
            <consortium name="The Broad Institute Genome Sequencing Center for Infectious Disease"/>
            <person name="Wu L."/>
            <person name="Ma J."/>
        </authorList>
    </citation>
    <scope>NUCLEOTIDE SEQUENCE [LARGE SCALE GENOMIC DNA]</scope>
    <source>
        <strain evidence="6">JCM 9651</strain>
    </source>
</reference>
<evidence type="ECO:0000256" key="2">
    <source>
        <dbReference type="ARBA" id="ARBA00023125"/>
    </source>
</evidence>
<dbReference type="InterPro" id="IPR036390">
    <property type="entry name" value="WH_DNA-bd_sf"/>
</dbReference>
<evidence type="ECO:0000313" key="6">
    <source>
        <dbReference type="Proteomes" id="UP001499990"/>
    </source>
</evidence>
<keyword evidence="2" id="KW-0238">DNA-binding</keyword>
<gene>
    <name evidence="5" type="ORF">GCM10020367_29850</name>
</gene>
<dbReference type="InterPro" id="IPR036388">
    <property type="entry name" value="WH-like_DNA-bd_sf"/>
</dbReference>
<evidence type="ECO:0000259" key="4">
    <source>
        <dbReference type="PROSITE" id="PS50949"/>
    </source>
</evidence>
<dbReference type="PRINTS" id="PR00035">
    <property type="entry name" value="HTHGNTR"/>
</dbReference>
<keyword evidence="6" id="KW-1185">Reference proteome</keyword>
<protein>
    <submittedName>
        <fullName evidence="5">GntR family transcriptional regulator</fullName>
    </submittedName>
</protein>
<organism evidence="5 6">
    <name type="scientific">Streptomyces sannanensis</name>
    <dbReference type="NCBI Taxonomy" id="285536"/>
    <lineage>
        <taxon>Bacteria</taxon>
        <taxon>Bacillati</taxon>
        <taxon>Actinomycetota</taxon>
        <taxon>Actinomycetes</taxon>
        <taxon>Kitasatosporales</taxon>
        <taxon>Streptomycetaceae</taxon>
        <taxon>Streptomyces</taxon>
    </lineage>
</organism>
<dbReference type="PANTHER" id="PTHR44846:SF17">
    <property type="entry name" value="GNTR-FAMILY TRANSCRIPTIONAL REGULATOR"/>
    <property type="match status" value="1"/>
</dbReference>